<feature type="signal peptide" evidence="2">
    <location>
        <begin position="1"/>
        <end position="22"/>
    </location>
</feature>
<evidence type="ECO:0000256" key="2">
    <source>
        <dbReference type="SAM" id="SignalP"/>
    </source>
</evidence>
<dbReference type="SUPFAM" id="SSF53474">
    <property type="entry name" value="alpha/beta-Hydrolases"/>
    <property type="match status" value="1"/>
</dbReference>
<dbReference type="GO" id="GO:0016787">
    <property type="term" value="F:hydrolase activity"/>
    <property type="evidence" value="ECO:0007669"/>
    <property type="project" value="UniProtKB-KW"/>
</dbReference>
<dbReference type="InterPro" id="IPR013094">
    <property type="entry name" value="AB_hydrolase_3"/>
</dbReference>
<dbReference type="PANTHER" id="PTHR23024:SF467">
    <property type="entry name" value="CARBOXYLESTERASE 12-RELATED"/>
    <property type="match status" value="1"/>
</dbReference>
<organism evidence="4 5">
    <name type="scientific">Helianthus annuus</name>
    <name type="common">Common sunflower</name>
    <dbReference type="NCBI Taxonomy" id="4232"/>
    <lineage>
        <taxon>Eukaryota</taxon>
        <taxon>Viridiplantae</taxon>
        <taxon>Streptophyta</taxon>
        <taxon>Embryophyta</taxon>
        <taxon>Tracheophyta</taxon>
        <taxon>Spermatophyta</taxon>
        <taxon>Magnoliopsida</taxon>
        <taxon>eudicotyledons</taxon>
        <taxon>Gunneridae</taxon>
        <taxon>Pentapetalae</taxon>
        <taxon>asterids</taxon>
        <taxon>campanulids</taxon>
        <taxon>Asterales</taxon>
        <taxon>Asteraceae</taxon>
        <taxon>Asteroideae</taxon>
        <taxon>Heliantheae alliance</taxon>
        <taxon>Heliantheae</taxon>
        <taxon>Helianthus</taxon>
    </lineage>
</organism>
<dbReference type="AlphaFoldDB" id="A0A251V4W4"/>
<sequence>MMCYRMFMAMWMAMCLVPIATISPNSVLIRSLSPNDIVVYIPLHIIVYRDGRYEKLVGCDTTPAGVDPSSGERDFQSKDVVILPDAPLSARLYIPKPQNRLVKKLPLLFYYHGGGFICGTAAEPNTHNFLNLIAAESNAIIVSVDYRTAPDNHIPTAYDDSWEAIKWAAQHVDGNGPESWLNEYADLGHVFFAGVSSGANIAHQMAIRVGSENLGGSINLEGIILLHPFFWGTTSVGSEDPNSEYIEYVEMIWTFAFPETSGLDDPFLNPAMDPKLSNLGGSKVLVYVAELDDLRNRGWYYKYILDQSGWKGKINVIEDKGVGHAYFLSDPSLESTQAMRTNISTFINT</sequence>
<dbReference type="Gene3D" id="3.40.50.1820">
    <property type="entry name" value="alpha/beta hydrolase"/>
    <property type="match status" value="1"/>
</dbReference>
<proteinExistence type="inferred from homology"/>
<dbReference type="Pfam" id="PF07859">
    <property type="entry name" value="Abhydrolase_3"/>
    <property type="match status" value="1"/>
</dbReference>
<dbReference type="Proteomes" id="UP000215914">
    <property type="component" value="Chromosome 4"/>
</dbReference>
<dbReference type="InterPro" id="IPR050466">
    <property type="entry name" value="Carboxylest/Gibb_receptor"/>
</dbReference>
<feature type="domain" description="Alpha/beta hydrolase fold-3" evidence="3">
    <location>
        <begin position="108"/>
        <end position="327"/>
    </location>
</feature>
<evidence type="ECO:0000313" key="4">
    <source>
        <dbReference type="EMBL" id="OTG30002.1"/>
    </source>
</evidence>
<dbReference type="EMBL" id="CM007893">
    <property type="protein sequence ID" value="OTG30002.1"/>
    <property type="molecule type" value="Genomic_DNA"/>
</dbReference>
<dbReference type="InterPro" id="IPR029058">
    <property type="entry name" value="AB_hydrolase_fold"/>
</dbReference>
<dbReference type="STRING" id="4232.A0A251V4W4"/>
<evidence type="ECO:0000259" key="3">
    <source>
        <dbReference type="Pfam" id="PF07859"/>
    </source>
</evidence>
<keyword evidence="4" id="KW-0378">Hydrolase</keyword>
<keyword evidence="2" id="KW-0732">Signal</keyword>
<comment type="similarity">
    <text evidence="1">Belongs to the 'GDXG' lipolytic enzyme family.</text>
</comment>
<dbReference type="InParanoid" id="A0A251V4W4"/>
<dbReference type="PANTHER" id="PTHR23024">
    <property type="entry name" value="ARYLACETAMIDE DEACETYLASE"/>
    <property type="match status" value="1"/>
</dbReference>
<protein>
    <submittedName>
        <fullName evidence="4">Putative alpha/Beta hydrolase fold protein</fullName>
    </submittedName>
</protein>
<accession>A0A251V4W4</accession>
<gene>
    <name evidence="4" type="ORF">HannXRQ_Chr04g0128291</name>
</gene>
<dbReference type="OMA" id="QWINKHA"/>
<name>A0A251V4W4_HELAN</name>
<feature type="chain" id="PRO_5012219699" evidence="2">
    <location>
        <begin position="23"/>
        <end position="349"/>
    </location>
</feature>
<evidence type="ECO:0000256" key="1">
    <source>
        <dbReference type="ARBA" id="ARBA00010515"/>
    </source>
</evidence>
<reference evidence="5" key="1">
    <citation type="journal article" date="2017" name="Nature">
        <title>The sunflower genome provides insights into oil metabolism, flowering and Asterid evolution.</title>
        <authorList>
            <person name="Badouin H."/>
            <person name="Gouzy J."/>
            <person name="Grassa C.J."/>
            <person name="Murat F."/>
            <person name="Staton S.E."/>
            <person name="Cottret L."/>
            <person name="Lelandais-Briere C."/>
            <person name="Owens G.L."/>
            <person name="Carrere S."/>
            <person name="Mayjonade B."/>
            <person name="Legrand L."/>
            <person name="Gill N."/>
            <person name="Kane N.C."/>
            <person name="Bowers J.E."/>
            <person name="Hubner S."/>
            <person name="Bellec A."/>
            <person name="Berard A."/>
            <person name="Berges H."/>
            <person name="Blanchet N."/>
            <person name="Boniface M.C."/>
            <person name="Brunel D."/>
            <person name="Catrice O."/>
            <person name="Chaidir N."/>
            <person name="Claudel C."/>
            <person name="Donnadieu C."/>
            <person name="Faraut T."/>
            <person name="Fievet G."/>
            <person name="Helmstetter N."/>
            <person name="King M."/>
            <person name="Knapp S.J."/>
            <person name="Lai Z."/>
            <person name="Le Paslier M.C."/>
            <person name="Lippi Y."/>
            <person name="Lorenzon L."/>
            <person name="Mandel J.R."/>
            <person name="Marage G."/>
            <person name="Marchand G."/>
            <person name="Marquand E."/>
            <person name="Bret-Mestries E."/>
            <person name="Morien E."/>
            <person name="Nambeesan S."/>
            <person name="Nguyen T."/>
            <person name="Pegot-Espagnet P."/>
            <person name="Pouilly N."/>
            <person name="Raftis F."/>
            <person name="Sallet E."/>
            <person name="Schiex T."/>
            <person name="Thomas J."/>
            <person name="Vandecasteele C."/>
            <person name="Vares D."/>
            <person name="Vear F."/>
            <person name="Vautrin S."/>
            <person name="Crespi M."/>
            <person name="Mangin B."/>
            <person name="Burke J.M."/>
            <person name="Salse J."/>
            <person name="Munos S."/>
            <person name="Vincourt P."/>
            <person name="Rieseberg L.H."/>
            <person name="Langlade N.B."/>
        </authorList>
    </citation>
    <scope>NUCLEOTIDE SEQUENCE [LARGE SCALE GENOMIC DNA]</scope>
    <source>
        <strain evidence="5">cv. SF193</strain>
    </source>
</reference>
<keyword evidence="5" id="KW-1185">Reference proteome</keyword>
<evidence type="ECO:0000313" key="5">
    <source>
        <dbReference type="Proteomes" id="UP000215914"/>
    </source>
</evidence>